<sequence>MAIITGDGDGDPIALTSEDPIAGDATATPGDITGDFTGDLTASAGDPVASELGDPSEPTADLGVSSSDFGSSTKVSLQETTNLLGATMLSPPLPAAQGVGASEPQHERGGSSHAQFTQSNDASEGRDDGENLEVPLTGNHGGKSEVRNGGKQDDRDDKISGGEETGIVEAVETMAKEGNAMEHLIKDLEEFSPVASSDQKEAIKISESSKELSKTMDVWVNGKGVKASSDGNGEKEFMISPSRFSPLQDIDEEETCLEGGGTEVEEGEFRENIVDGKKEMELQVASTSRQQGTVTRQLRGRVTGSKDRSNGGRHGTSKKTSSRKL</sequence>
<feature type="region of interest" description="Disordered" evidence="1">
    <location>
        <begin position="192"/>
        <end position="213"/>
    </location>
</feature>
<feature type="region of interest" description="Disordered" evidence="1">
    <location>
        <begin position="1"/>
        <end position="166"/>
    </location>
</feature>
<feature type="region of interest" description="Disordered" evidence="1">
    <location>
        <begin position="282"/>
        <end position="325"/>
    </location>
</feature>
<feature type="compositionally biased region" description="Basic and acidic residues" evidence="1">
    <location>
        <begin position="198"/>
        <end position="213"/>
    </location>
</feature>
<comment type="caution">
    <text evidence="2">The sequence shown here is derived from an EMBL/GenBank/DDBJ whole genome shotgun (WGS) entry which is preliminary data.</text>
</comment>
<protein>
    <submittedName>
        <fullName evidence="2">Uncharacterized protein</fullName>
    </submittedName>
</protein>
<feature type="compositionally biased region" description="Polar residues" evidence="1">
    <location>
        <begin position="64"/>
        <end position="84"/>
    </location>
</feature>
<feature type="compositionally biased region" description="Polar residues" evidence="1">
    <location>
        <begin position="112"/>
        <end position="122"/>
    </location>
</feature>
<feature type="compositionally biased region" description="Basic and acidic residues" evidence="1">
    <location>
        <begin position="142"/>
        <end position="161"/>
    </location>
</feature>
<keyword evidence="3" id="KW-1185">Reference proteome</keyword>
<evidence type="ECO:0000313" key="2">
    <source>
        <dbReference type="EMBL" id="KAH0872753.1"/>
    </source>
</evidence>
<evidence type="ECO:0000313" key="3">
    <source>
        <dbReference type="Proteomes" id="UP000824890"/>
    </source>
</evidence>
<feature type="compositionally biased region" description="Polar residues" evidence="1">
    <location>
        <begin position="284"/>
        <end position="296"/>
    </location>
</feature>
<feature type="compositionally biased region" description="Basic residues" evidence="1">
    <location>
        <begin position="315"/>
        <end position="325"/>
    </location>
</feature>
<reference evidence="2 3" key="1">
    <citation type="submission" date="2021-05" db="EMBL/GenBank/DDBJ databases">
        <title>Genome Assembly of Synthetic Allotetraploid Brassica napus Reveals Homoeologous Exchanges between Subgenomes.</title>
        <authorList>
            <person name="Davis J.T."/>
        </authorList>
    </citation>
    <scope>NUCLEOTIDE SEQUENCE [LARGE SCALE GENOMIC DNA]</scope>
    <source>
        <strain evidence="3">cv. Da-Ae</strain>
        <tissue evidence="2">Seedling</tissue>
    </source>
</reference>
<proteinExistence type="predicted"/>
<evidence type="ECO:0000256" key="1">
    <source>
        <dbReference type="SAM" id="MobiDB-lite"/>
    </source>
</evidence>
<name>A0ABQ7YXU9_BRANA</name>
<dbReference type="Proteomes" id="UP000824890">
    <property type="component" value="Unassembled WGS sequence"/>
</dbReference>
<gene>
    <name evidence="2" type="ORF">HID58_070115</name>
</gene>
<accession>A0ABQ7YXU9</accession>
<dbReference type="EMBL" id="JAGKQM010000016">
    <property type="protein sequence ID" value="KAH0872753.1"/>
    <property type="molecule type" value="Genomic_DNA"/>
</dbReference>
<organism evidence="2 3">
    <name type="scientific">Brassica napus</name>
    <name type="common">Rape</name>
    <dbReference type="NCBI Taxonomy" id="3708"/>
    <lineage>
        <taxon>Eukaryota</taxon>
        <taxon>Viridiplantae</taxon>
        <taxon>Streptophyta</taxon>
        <taxon>Embryophyta</taxon>
        <taxon>Tracheophyta</taxon>
        <taxon>Spermatophyta</taxon>
        <taxon>Magnoliopsida</taxon>
        <taxon>eudicotyledons</taxon>
        <taxon>Gunneridae</taxon>
        <taxon>Pentapetalae</taxon>
        <taxon>rosids</taxon>
        <taxon>malvids</taxon>
        <taxon>Brassicales</taxon>
        <taxon>Brassicaceae</taxon>
        <taxon>Brassiceae</taxon>
        <taxon>Brassica</taxon>
    </lineage>
</organism>